<dbReference type="CDD" id="cd14858">
    <property type="entry name" value="TrmE_N"/>
    <property type="match status" value="1"/>
</dbReference>
<keyword evidence="3 7" id="KW-0547">Nucleotide-binding</keyword>
<dbReference type="PROSITE" id="PS51709">
    <property type="entry name" value="G_TRME"/>
    <property type="match status" value="1"/>
</dbReference>
<dbReference type="Pfam" id="PF01926">
    <property type="entry name" value="MMR_HSR1"/>
    <property type="match status" value="1"/>
</dbReference>
<dbReference type="InterPro" id="IPR027266">
    <property type="entry name" value="TrmE/GcvT-like"/>
</dbReference>
<dbReference type="InterPro" id="IPR004520">
    <property type="entry name" value="GTPase_MnmE"/>
</dbReference>
<comment type="subunit">
    <text evidence="7">Homodimer. Heterotetramer of two MnmE and two MnmG subunits.</text>
</comment>
<dbReference type="Pfam" id="PF12631">
    <property type="entry name" value="MnmE_helical"/>
    <property type="match status" value="1"/>
</dbReference>
<keyword evidence="11" id="KW-1185">Reference proteome</keyword>
<feature type="binding site" evidence="7">
    <location>
        <position position="256"/>
    </location>
    <ligand>
        <name>Mg(2+)</name>
        <dbReference type="ChEBI" id="CHEBI:18420"/>
    </ligand>
</feature>
<keyword evidence="7 10" id="KW-0378">Hydrolase</keyword>
<evidence type="ECO:0000256" key="2">
    <source>
        <dbReference type="ARBA" id="ARBA00022694"/>
    </source>
</evidence>
<keyword evidence="5 7" id="KW-0630">Potassium</keyword>
<keyword evidence="4 7" id="KW-0460">Magnesium</keyword>
<dbReference type="PRINTS" id="PR00449">
    <property type="entry name" value="RASTRNSFRMNG"/>
</dbReference>
<keyword evidence="2 7" id="KW-0819">tRNA processing</keyword>
<protein>
    <recommendedName>
        <fullName evidence="7">tRNA modification GTPase MnmE</fullName>
        <ecNumber evidence="7">3.6.-.-</ecNumber>
    </recommendedName>
</protein>
<reference evidence="11" key="1">
    <citation type="journal article" date="2019" name="Int. J. Syst. Evol. Microbiol.">
        <title>The Global Catalogue of Microorganisms (GCM) 10K type strain sequencing project: providing services to taxonomists for standard genome sequencing and annotation.</title>
        <authorList>
            <consortium name="The Broad Institute Genomics Platform"/>
            <consortium name="The Broad Institute Genome Sequencing Center for Infectious Disease"/>
            <person name="Wu L."/>
            <person name="Ma J."/>
        </authorList>
    </citation>
    <scope>NUCLEOTIDE SEQUENCE [LARGE SCALE GENOMIC DNA]</scope>
    <source>
        <strain evidence="11">CCUG 60898</strain>
    </source>
</reference>
<comment type="caution">
    <text evidence="10">The sequence shown here is derived from an EMBL/GenBank/DDBJ whole genome shotgun (WGS) entry which is preliminary data.</text>
</comment>
<feature type="binding site" evidence="7">
    <location>
        <position position="125"/>
    </location>
    <ligand>
        <name>(6S)-5-formyl-5,6,7,8-tetrahydrofolate</name>
        <dbReference type="ChEBI" id="CHEBI:57457"/>
    </ligand>
</feature>
<keyword evidence="7" id="KW-0963">Cytoplasm</keyword>
<feature type="domain" description="TrmE-type G" evidence="9">
    <location>
        <begin position="221"/>
        <end position="410"/>
    </location>
</feature>
<dbReference type="InterPro" id="IPR018948">
    <property type="entry name" value="GTP-bd_TrmE_N"/>
</dbReference>
<feature type="binding site" evidence="7">
    <location>
        <begin position="275"/>
        <end position="278"/>
    </location>
    <ligand>
        <name>GTP</name>
        <dbReference type="ChEBI" id="CHEBI:37565"/>
    </ligand>
</feature>
<dbReference type="InterPro" id="IPR031168">
    <property type="entry name" value="G_TrmE"/>
</dbReference>
<organism evidence="10 11">
    <name type="scientific">Salinimicrobium gaetbulicola</name>
    <dbReference type="NCBI Taxonomy" id="999702"/>
    <lineage>
        <taxon>Bacteria</taxon>
        <taxon>Pseudomonadati</taxon>
        <taxon>Bacteroidota</taxon>
        <taxon>Flavobacteriia</taxon>
        <taxon>Flavobacteriales</taxon>
        <taxon>Flavobacteriaceae</taxon>
        <taxon>Salinimicrobium</taxon>
    </lineage>
</organism>
<feature type="binding site" evidence="7">
    <location>
        <position position="255"/>
    </location>
    <ligand>
        <name>K(+)</name>
        <dbReference type="ChEBI" id="CHEBI:29103"/>
    </ligand>
</feature>
<dbReference type="Gene3D" id="3.40.50.300">
    <property type="entry name" value="P-loop containing nucleotide triphosphate hydrolases"/>
    <property type="match status" value="1"/>
</dbReference>
<dbReference type="InterPro" id="IPR027368">
    <property type="entry name" value="MnmE_dom2"/>
</dbReference>
<dbReference type="Gene3D" id="1.20.120.430">
    <property type="entry name" value="tRNA modification GTPase MnmE domain 2"/>
    <property type="match status" value="1"/>
</dbReference>
<dbReference type="InterPro" id="IPR006073">
    <property type="entry name" value="GTP-bd"/>
</dbReference>
<dbReference type="Proteomes" id="UP001597100">
    <property type="component" value="Unassembled WGS sequence"/>
</dbReference>
<comment type="subcellular location">
    <subcellularLocation>
        <location evidence="7">Cytoplasm</location>
    </subcellularLocation>
</comment>
<evidence type="ECO:0000313" key="10">
    <source>
        <dbReference type="EMBL" id="MFD0976806.1"/>
    </source>
</evidence>
<dbReference type="NCBIfam" id="NF003661">
    <property type="entry name" value="PRK05291.1-3"/>
    <property type="match status" value="1"/>
</dbReference>
<gene>
    <name evidence="7 10" type="primary">mnmE</name>
    <name evidence="7" type="synonym">trmE</name>
    <name evidence="10" type="ORF">ACFQ1G_08390</name>
</gene>
<dbReference type="Gene3D" id="3.30.1360.120">
    <property type="entry name" value="Probable tRNA modification gtpase trme, domain 1"/>
    <property type="match status" value="1"/>
</dbReference>
<evidence type="ECO:0000256" key="4">
    <source>
        <dbReference type="ARBA" id="ARBA00022842"/>
    </source>
</evidence>
<comment type="similarity">
    <text evidence="1 7 8">Belongs to the TRAFAC class TrmE-Era-EngA-EngB-Septin-like GTPase superfamily. TrmE GTPase family.</text>
</comment>
<dbReference type="GO" id="GO:0016787">
    <property type="term" value="F:hydrolase activity"/>
    <property type="evidence" value="ECO:0007669"/>
    <property type="project" value="UniProtKB-KW"/>
</dbReference>
<accession>A0ABW3IFM8</accession>
<keyword evidence="6 7" id="KW-0342">GTP-binding</keyword>
<feature type="binding site" evidence="7">
    <location>
        <position position="235"/>
    </location>
    <ligand>
        <name>Mg(2+)</name>
        <dbReference type="ChEBI" id="CHEBI:18420"/>
    </ligand>
</feature>
<feature type="binding site" evidence="7">
    <location>
        <position position="252"/>
    </location>
    <ligand>
        <name>K(+)</name>
        <dbReference type="ChEBI" id="CHEBI:29103"/>
    </ligand>
</feature>
<dbReference type="NCBIfam" id="TIGR00450">
    <property type="entry name" value="mnmE_trmE_thdF"/>
    <property type="match status" value="1"/>
</dbReference>
<comment type="cofactor">
    <cofactor evidence="7">
        <name>K(+)</name>
        <dbReference type="ChEBI" id="CHEBI:29103"/>
    </cofactor>
    <text evidence="7">Binds 1 potassium ion per subunit.</text>
</comment>
<dbReference type="CDD" id="cd04164">
    <property type="entry name" value="trmE"/>
    <property type="match status" value="1"/>
</dbReference>
<dbReference type="PANTHER" id="PTHR42714">
    <property type="entry name" value="TRNA MODIFICATION GTPASE GTPBP3"/>
    <property type="match status" value="1"/>
</dbReference>
<dbReference type="HAMAP" id="MF_00379">
    <property type="entry name" value="GTPase_MnmE"/>
    <property type="match status" value="1"/>
</dbReference>
<dbReference type="InterPro" id="IPR005225">
    <property type="entry name" value="Small_GTP-bd"/>
</dbReference>
<feature type="binding site" evidence="7">
    <location>
        <position position="250"/>
    </location>
    <ligand>
        <name>K(+)</name>
        <dbReference type="ChEBI" id="CHEBI:29103"/>
    </ligand>
</feature>
<name>A0ABW3IFM8_9FLAO</name>
<feature type="binding site" evidence="7">
    <location>
        <position position="86"/>
    </location>
    <ligand>
        <name>(6S)-5-formyl-5,6,7,8-tetrahydrofolate</name>
        <dbReference type="ChEBI" id="CHEBI:57457"/>
    </ligand>
</feature>
<dbReference type="InterPro" id="IPR027417">
    <property type="entry name" value="P-loop_NTPase"/>
</dbReference>
<evidence type="ECO:0000256" key="3">
    <source>
        <dbReference type="ARBA" id="ARBA00022741"/>
    </source>
</evidence>
<evidence type="ECO:0000256" key="5">
    <source>
        <dbReference type="ARBA" id="ARBA00022958"/>
    </source>
</evidence>
<sequence length="488" mass="53401">MKLNDNIVALATPAGAGAIAVIRVSGPDAIDLAAPLFKAKSKKDLREVPSHTLHLGNIMDGERILDEVLVSVFHGPKSYTGENTIEISCHGSPYIQQEIIQLLIRKGCRSAEAGEFTLRAFLNGKMDLSQAEAVADLISSENQASHQMAMQQMRGGFSNEIQKLRQELLNFASLIELELDFAEEDVEFANRDEFQSLVSRIQQVLKKLIDSFAVGNVLKNGIPVAIVGEPNVGKSTLLNALLNEERAIVSEIAGTTRDTIEDEISIGGVGFRFIDTAGIRETKDVVESIGIKRTFEKISQAQVVLYLFDASRLSISEGHTDRHPELVSGSQEGPTPTLEQVKLEIEKIKNQFPQKPLIIVANKIDQLSEQEIADLNVSLSSVEGSSYLPISAKTGAGVEELQQKLLQFVNTGELRNNNTIVTNSRHYNALLSALEEINKVQEGLNQNLSGDLLAIDIREALHYFGEITGEITNDDLLGNIFANFCIGK</sequence>
<evidence type="ECO:0000256" key="7">
    <source>
        <dbReference type="HAMAP-Rule" id="MF_00379"/>
    </source>
</evidence>
<dbReference type="RefSeq" id="WP_380738538.1">
    <property type="nucleotide sequence ID" value="NZ_JBHTJP010000034.1"/>
</dbReference>
<comment type="caution">
    <text evidence="7">Lacks conserved residue(s) required for the propagation of feature annotation.</text>
</comment>
<dbReference type="SUPFAM" id="SSF116878">
    <property type="entry name" value="TrmE connector domain"/>
    <property type="match status" value="1"/>
</dbReference>
<dbReference type="EC" id="3.6.-.-" evidence="7"/>
<dbReference type="NCBIfam" id="TIGR00231">
    <property type="entry name" value="small_GTP"/>
    <property type="match status" value="1"/>
</dbReference>
<dbReference type="PANTHER" id="PTHR42714:SF2">
    <property type="entry name" value="TRNA MODIFICATION GTPASE GTPBP3, MITOCHONDRIAL"/>
    <property type="match status" value="1"/>
</dbReference>
<dbReference type="Pfam" id="PF10396">
    <property type="entry name" value="TrmE_N"/>
    <property type="match status" value="1"/>
</dbReference>
<evidence type="ECO:0000256" key="1">
    <source>
        <dbReference type="ARBA" id="ARBA00011043"/>
    </source>
</evidence>
<feature type="binding site" evidence="7">
    <location>
        <position position="23"/>
    </location>
    <ligand>
        <name>(6S)-5-formyl-5,6,7,8-tetrahydrofolate</name>
        <dbReference type="ChEBI" id="CHEBI:57457"/>
    </ligand>
</feature>
<proteinExistence type="inferred from homology"/>
<evidence type="ECO:0000256" key="6">
    <source>
        <dbReference type="ARBA" id="ARBA00023134"/>
    </source>
</evidence>
<dbReference type="SUPFAM" id="SSF52540">
    <property type="entry name" value="P-loop containing nucleoside triphosphate hydrolases"/>
    <property type="match status" value="1"/>
</dbReference>
<evidence type="ECO:0000259" key="9">
    <source>
        <dbReference type="PROSITE" id="PS51709"/>
    </source>
</evidence>
<feature type="binding site" evidence="7">
    <location>
        <position position="231"/>
    </location>
    <ligand>
        <name>K(+)</name>
        <dbReference type="ChEBI" id="CHEBI:29103"/>
    </ligand>
</feature>
<dbReference type="InterPro" id="IPR025867">
    <property type="entry name" value="MnmE_helical"/>
</dbReference>
<evidence type="ECO:0000256" key="8">
    <source>
        <dbReference type="RuleBase" id="RU003313"/>
    </source>
</evidence>
<evidence type="ECO:0000313" key="11">
    <source>
        <dbReference type="Proteomes" id="UP001597100"/>
    </source>
</evidence>
<keyword evidence="7" id="KW-0479">Metal-binding</keyword>
<feature type="binding site" evidence="7">
    <location>
        <begin position="231"/>
        <end position="236"/>
    </location>
    <ligand>
        <name>GTP</name>
        <dbReference type="ChEBI" id="CHEBI:37565"/>
    </ligand>
</feature>
<dbReference type="EMBL" id="JBHTJP010000034">
    <property type="protein sequence ID" value="MFD0976806.1"/>
    <property type="molecule type" value="Genomic_DNA"/>
</dbReference>
<feature type="binding site" evidence="7">
    <location>
        <position position="488"/>
    </location>
    <ligand>
        <name>(6S)-5-formyl-5,6,7,8-tetrahydrofolate</name>
        <dbReference type="ChEBI" id="CHEBI:57457"/>
    </ligand>
</feature>
<comment type="function">
    <text evidence="7">Exhibits a very high intrinsic GTPase hydrolysis rate. Involved in the addition of a carboxymethylaminomethyl (cmnm) group at the wobble position (U34) of certain tRNAs, forming tRNA-cmnm(5)s(2)U34.</text>
</comment>
<feature type="binding site" evidence="7">
    <location>
        <begin position="250"/>
        <end position="256"/>
    </location>
    <ligand>
        <name>GTP</name>
        <dbReference type="ChEBI" id="CHEBI:37565"/>
    </ligand>
</feature>